<reference evidence="1 2" key="1">
    <citation type="journal article" date="2016" name="PLoS ONE">
        <title>Genomic Diversity of Enterotoxigenic Strains of Bacteroides fragilis.</title>
        <authorList>
            <person name="Pierce J.V."/>
            <person name="Bernstein H.D."/>
        </authorList>
    </citation>
    <scope>NUCLEOTIDE SEQUENCE [LARGE SCALE GENOMIC DNA]</scope>
    <source>
        <strain evidence="1 2">20793-3</strain>
    </source>
</reference>
<comment type="caution">
    <text evidence="1">The sequence shown here is derived from an EMBL/GenBank/DDBJ whole genome shotgun (WGS) entry which is preliminary data.</text>
</comment>
<evidence type="ECO:0000313" key="1">
    <source>
        <dbReference type="EMBL" id="OCR27873.1"/>
    </source>
</evidence>
<proteinExistence type="predicted"/>
<accession>A0A853PR68</accession>
<name>A0A853PR68_BACFG</name>
<dbReference type="RefSeq" id="WP_032580494.1">
    <property type="nucleotide sequence ID" value="NZ_LIDT01000040.1"/>
</dbReference>
<dbReference type="EMBL" id="LIDT01000040">
    <property type="protein sequence ID" value="OCR27873.1"/>
    <property type="molecule type" value="Genomic_DNA"/>
</dbReference>
<gene>
    <name evidence="1" type="ORF">AC094_40590</name>
</gene>
<dbReference type="Proteomes" id="UP000093197">
    <property type="component" value="Unassembled WGS sequence"/>
</dbReference>
<sequence length="187" mass="21843">MVEVNDFISKNDIWSIMKADNVPNICGCIMYTVANPNIIKVLRDTDYWQCFDFISNKWPIFALKPKPELLLEYMVGVPMTNNNYKLFLDFFALKEEDIPCFILFAQINENEINSYRIKLDDSNSDKVFNDLREIILNISKTESFIYNEYKKGTGIYTQAKASLESVFLYKKITRSLNIFSFIKGLFA</sequence>
<dbReference type="AlphaFoldDB" id="A0A853PR68"/>
<organism evidence="1 2">
    <name type="scientific">Bacteroides fragilis</name>
    <dbReference type="NCBI Taxonomy" id="817"/>
    <lineage>
        <taxon>Bacteria</taxon>
        <taxon>Pseudomonadati</taxon>
        <taxon>Bacteroidota</taxon>
        <taxon>Bacteroidia</taxon>
        <taxon>Bacteroidales</taxon>
        <taxon>Bacteroidaceae</taxon>
        <taxon>Bacteroides</taxon>
    </lineage>
</organism>
<evidence type="ECO:0000313" key="2">
    <source>
        <dbReference type="Proteomes" id="UP000093197"/>
    </source>
</evidence>
<protein>
    <submittedName>
        <fullName evidence="1">Uncharacterized protein</fullName>
    </submittedName>
</protein>